<organism evidence="2 3">
    <name type="scientific">Lysobacter firmicutimachus</name>
    <dbReference type="NCBI Taxonomy" id="1792846"/>
    <lineage>
        <taxon>Bacteria</taxon>
        <taxon>Pseudomonadati</taxon>
        <taxon>Pseudomonadota</taxon>
        <taxon>Gammaproteobacteria</taxon>
        <taxon>Lysobacterales</taxon>
        <taxon>Lysobacteraceae</taxon>
        <taxon>Lysobacter</taxon>
    </lineage>
</organism>
<comment type="caution">
    <text evidence="2">The sequence shown here is derived from an EMBL/GenBank/DDBJ whole genome shotgun (WGS) entry which is preliminary data.</text>
</comment>
<dbReference type="Gene3D" id="2.60.120.650">
    <property type="entry name" value="Cupin"/>
    <property type="match status" value="1"/>
</dbReference>
<proteinExistence type="predicted"/>
<dbReference type="SUPFAM" id="SSF51197">
    <property type="entry name" value="Clavaminate synthase-like"/>
    <property type="match status" value="1"/>
</dbReference>
<sequence length="441" mass="48316">MNGPFVLPPQAPIERDALDWDTFAGEDWDRRPVLFKGVLDRAGPFRLDEVYRSALVATRRSRARLPGDPDNAVVTLDRLQQLDPAPWMPQAADGSLAGYRRRMLDTLGARRYALVISAFHSFHRPLWRRERAFFAPLWRRTGLPLTGAITTLFHGNYESTPVGVHRDRFATFMVPVEGRKRMRFWAQKPWTEAVSTLPDYRAHLATSFLVEAGPGDLLYWPADYYHVGESVGGGVSTSVNIGIPRTEHRPVYDLEDLLVEIGDAASLVDPAAPLLRARMPAGVAALWDAAAPAPGHLPPQLPPALEAALGLLRAAAQAPALAARVGAVSLQRWSAGGFEPVPPLRRVARPPASARLALRPDSVVLQRRERGGWRFAADGHGLRLDGDAAAARALLARLRAGGALGPAEAVRDASRRGRGERESVLRWLLATGALQVRRGRE</sequence>
<gene>
    <name evidence="2" type="ORF">V2J18_01295</name>
</gene>
<evidence type="ECO:0000259" key="1">
    <source>
        <dbReference type="Pfam" id="PF08007"/>
    </source>
</evidence>
<accession>A0ABU8CYV1</accession>
<keyword evidence="3" id="KW-1185">Reference proteome</keyword>
<feature type="domain" description="JmjC" evidence="1">
    <location>
        <begin position="152"/>
        <end position="245"/>
    </location>
</feature>
<evidence type="ECO:0000313" key="2">
    <source>
        <dbReference type="EMBL" id="MEI2453306.1"/>
    </source>
</evidence>
<name>A0ABU8CYV1_9GAMM</name>
<protein>
    <submittedName>
        <fullName evidence="2">Cupin domain-containing protein</fullName>
    </submittedName>
</protein>
<dbReference type="Pfam" id="PF08007">
    <property type="entry name" value="JmjC_2"/>
    <property type="match status" value="1"/>
</dbReference>
<dbReference type="Proteomes" id="UP001387215">
    <property type="component" value="Unassembled WGS sequence"/>
</dbReference>
<dbReference type="EMBL" id="JBANDL010000002">
    <property type="protein sequence ID" value="MEI2453306.1"/>
    <property type="molecule type" value="Genomic_DNA"/>
</dbReference>
<dbReference type="RefSeq" id="WP_336130666.1">
    <property type="nucleotide sequence ID" value="NZ_JBANDL010000002.1"/>
</dbReference>
<dbReference type="InterPro" id="IPR003347">
    <property type="entry name" value="JmjC_dom"/>
</dbReference>
<evidence type="ECO:0000313" key="3">
    <source>
        <dbReference type="Proteomes" id="UP001387215"/>
    </source>
</evidence>
<reference evidence="2 3" key="1">
    <citation type="submission" date="2024-02" db="EMBL/GenBank/DDBJ databases">
        <title>Lysobacter Genome Sequencing and Mining.</title>
        <authorList>
            <person name="Bierman J."/>
            <person name="Walker M.C."/>
        </authorList>
    </citation>
    <scope>NUCLEOTIDE SEQUENCE [LARGE SCALE GENOMIC DNA]</scope>
    <source>
        <strain evidence="2 3">PB6250</strain>
    </source>
</reference>